<feature type="signal peptide" evidence="1">
    <location>
        <begin position="1"/>
        <end position="21"/>
    </location>
</feature>
<reference evidence="2" key="1">
    <citation type="journal article" date="2019" name="PLoS Negl. Trop. Dis.">
        <title>Revisiting the worldwide diversity of Leptospira species in the environment.</title>
        <authorList>
            <person name="Vincent A.T."/>
            <person name="Schiettekatte O."/>
            <person name="Bourhy P."/>
            <person name="Veyrier F.J."/>
            <person name="Picardeau M."/>
        </authorList>
    </citation>
    <scope>NUCLEOTIDE SEQUENCE [LARGE SCALE GENOMIC DNA]</scope>
    <source>
        <strain evidence="2">SSW15</strain>
    </source>
</reference>
<dbReference type="PROSITE" id="PS51257">
    <property type="entry name" value="PROKAR_LIPOPROTEIN"/>
    <property type="match status" value="1"/>
</dbReference>
<sequence>MKKLSFAILSALILAAIVSCGGPKVSQAECEPVVNDLFKNLTEGKSAEEIEKLNSLRPSLSPMLLKECMSGKYELSCLKSAKDIQALAVCKK</sequence>
<name>A0A4R9GBC5_9LEPT</name>
<dbReference type="AlphaFoldDB" id="A0A4R9GBC5"/>
<keyword evidence="2" id="KW-0449">Lipoprotein</keyword>
<dbReference type="OrthoDB" id="345422at2"/>
<organism evidence="2 3">
    <name type="scientific">Leptospira fletcheri</name>
    <dbReference type="NCBI Taxonomy" id="2484981"/>
    <lineage>
        <taxon>Bacteria</taxon>
        <taxon>Pseudomonadati</taxon>
        <taxon>Spirochaetota</taxon>
        <taxon>Spirochaetia</taxon>
        <taxon>Leptospirales</taxon>
        <taxon>Leptospiraceae</taxon>
        <taxon>Leptospira</taxon>
    </lineage>
</organism>
<comment type="caution">
    <text evidence="2">The sequence shown here is derived from an EMBL/GenBank/DDBJ whole genome shotgun (WGS) entry which is preliminary data.</text>
</comment>
<dbReference type="InterPro" id="IPR031028">
    <property type="entry name" value="Lepto_4Cys"/>
</dbReference>
<dbReference type="NCBIfam" id="TIGR04454">
    <property type="entry name" value="Lepto_4Cys"/>
    <property type="match status" value="1"/>
</dbReference>
<evidence type="ECO:0000256" key="1">
    <source>
        <dbReference type="SAM" id="SignalP"/>
    </source>
</evidence>
<accession>A0A4R9GBC5</accession>
<evidence type="ECO:0000313" key="2">
    <source>
        <dbReference type="EMBL" id="TGK09086.1"/>
    </source>
</evidence>
<keyword evidence="1" id="KW-0732">Signal</keyword>
<protein>
    <submittedName>
        <fullName evidence="2">TIGR04454 family lipoprotein</fullName>
    </submittedName>
</protein>
<dbReference type="EMBL" id="RQET01000009">
    <property type="protein sequence ID" value="TGK09086.1"/>
    <property type="molecule type" value="Genomic_DNA"/>
</dbReference>
<evidence type="ECO:0000313" key="3">
    <source>
        <dbReference type="Proteomes" id="UP000298458"/>
    </source>
</evidence>
<dbReference type="Proteomes" id="UP000298458">
    <property type="component" value="Unassembled WGS sequence"/>
</dbReference>
<proteinExistence type="predicted"/>
<feature type="chain" id="PRO_5020850494" evidence="1">
    <location>
        <begin position="22"/>
        <end position="92"/>
    </location>
</feature>
<keyword evidence="3" id="KW-1185">Reference proteome</keyword>
<gene>
    <name evidence="2" type="ORF">EHO60_12520</name>
</gene>